<evidence type="ECO:0000313" key="1">
    <source>
        <dbReference type="EMBL" id="MEY8245206.1"/>
    </source>
</evidence>
<dbReference type="InterPro" id="IPR027417">
    <property type="entry name" value="P-loop_NTPase"/>
</dbReference>
<gene>
    <name evidence="1" type="ORF">AAK873_06195</name>
</gene>
<proteinExistence type="predicted"/>
<reference evidence="1 2" key="1">
    <citation type="submission" date="2024-03" db="EMBL/GenBank/DDBJ databases">
        <title>Mouse gut bacterial collection (mGBC) of GemPharmatech.</title>
        <authorList>
            <person name="He Y."/>
            <person name="Dong L."/>
            <person name="Wu D."/>
            <person name="Gao X."/>
            <person name="Lin Z."/>
        </authorList>
    </citation>
    <scope>NUCLEOTIDE SEQUENCE [LARGE SCALE GENOMIC DNA]</scope>
    <source>
        <strain evidence="1 2">54-13</strain>
    </source>
</reference>
<sequence length="628" mass="70734">MDRSLTHIIDENTRRNTLLSAPYDQLSGTGCCGRRVKTLSPGGETVWVPQSMLDDADIEAASRDERLWRLLRVRHDFEYWAAACVTVKDKLTGRDVKFMLNRPQRRVVALLEEQRCAGLPVRVIMLKARQWGGSTLVQMYMAWIQCCRARNWHSLICAHVKDVAATIRGIYSKMLDAYPPEFWDEEQQPGFTAFERSINTRLIRGRDCRVTVASSERQESVRGADVAMAHLSEVAFWADTPSRTPEGFVRAICAGIARVPESLVVLESTANGVGNYFHSEWLRSKRGESDKTAIFVPWYEIDIYSAAVNDYGKLWMSLDSYEKSLWERGCTLEQIAWYKDKRREYPTAALMAAEFPTDDIEAFANTGQGVFTLGQVERMRGSCIPPAAVGRLVAQSAKGYGALNIDGFRDDPNGLLKVWRFPEKSPACRNRYVAAVDIGGRSEGSDYTVISVLDALGTEGTPEIAAQWRGHGDHDIVAWTAASIAQWYCEALLVIESNSLESSSTGGEHGLYVLSELNHVYRNLYRRRITDSVSTGYETRVGFHTNRATKAMIINHLIAMVRDDGYIERDFDACDELAVYESDPSGRFGAKAGYHDDILMTRAIALYAASQYPPAIVEHTRFRRKFRF</sequence>
<comment type="caution">
    <text evidence="1">The sequence shown here is derived from an EMBL/GenBank/DDBJ whole genome shotgun (WGS) entry which is preliminary data.</text>
</comment>
<accession>A0ABV4CWL2</accession>
<dbReference type="Gene3D" id="3.30.420.240">
    <property type="match status" value="1"/>
</dbReference>
<dbReference type="Proteomes" id="UP001565200">
    <property type="component" value="Unassembled WGS sequence"/>
</dbReference>
<dbReference type="RefSeq" id="WP_121697971.1">
    <property type="nucleotide sequence ID" value="NZ_JBCLPP010000013.1"/>
</dbReference>
<dbReference type="EMBL" id="JBCLPP010000013">
    <property type="protein sequence ID" value="MEY8245206.1"/>
    <property type="molecule type" value="Genomic_DNA"/>
</dbReference>
<organism evidence="1 2">
    <name type="scientific">Heminiphilus faecis</name>
    <dbReference type="NCBI Taxonomy" id="2601703"/>
    <lineage>
        <taxon>Bacteria</taxon>
        <taxon>Pseudomonadati</taxon>
        <taxon>Bacteroidota</taxon>
        <taxon>Bacteroidia</taxon>
        <taxon>Bacteroidales</taxon>
        <taxon>Muribaculaceae</taxon>
        <taxon>Heminiphilus</taxon>
    </lineage>
</organism>
<dbReference type="Gene3D" id="3.40.50.300">
    <property type="entry name" value="P-loop containing nucleotide triphosphate hydrolases"/>
    <property type="match status" value="1"/>
</dbReference>
<keyword evidence="2" id="KW-1185">Reference proteome</keyword>
<evidence type="ECO:0000313" key="2">
    <source>
        <dbReference type="Proteomes" id="UP001565200"/>
    </source>
</evidence>
<protein>
    <recommendedName>
        <fullName evidence="3">Terminase</fullName>
    </recommendedName>
</protein>
<name>A0ABV4CWL2_9BACT</name>
<evidence type="ECO:0008006" key="3">
    <source>
        <dbReference type="Google" id="ProtNLM"/>
    </source>
</evidence>